<dbReference type="EMBL" id="JAHRIN010079578">
    <property type="protein sequence ID" value="MEQ2219497.1"/>
    <property type="molecule type" value="Genomic_DNA"/>
</dbReference>
<reference evidence="1 2" key="1">
    <citation type="submission" date="2021-06" db="EMBL/GenBank/DDBJ databases">
        <authorList>
            <person name="Palmer J.M."/>
        </authorList>
    </citation>
    <scope>NUCLEOTIDE SEQUENCE [LARGE SCALE GENOMIC DNA]</scope>
    <source>
        <strain evidence="1 2">XC_2019</strain>
        <tissue evidence="1">Muscle</tissue>
    </source>
</reference>
<dbReference type="Proteomes" id="UP001434883">
    <property type="component" value="Unassembled WGS sequence"/>
</dbReference>
<evidence type="ECO:0000313" key="1">
    <source>
        <dbReference type="EMBL" id="MEQ2219497.1"/>
    </source>
</evidence>
<proteinExistence type="predicted"/>
<organism evidence="1 2">
    <name type="scientific">Xenoophorus captivus</name>
    <dbReference type="NCBI Taxonomy" id="1517983"/>
    <lineage>
        <taxon>Eukaryota</taxon>
        <taxon>Metazoa</taxon>
        <taxon>Chordata</taxon>
        <taxon>Craniata</taxon>
        <taxon>Vertebrata</taxon>
        <taxon>Euteleostomi</taxon>
        <taxon>Actinopterygii</taxon>
        <taxon>Neopterygii</taxon>
        <taxon>Teleostei</taxon>
        <taxon>Neoteleostei</taxon>
        <taxon>Acanthomorphata</taxon>
        <taxon>Ovalentaria</taxon>
        <taxon>Atherinomorphae</taxon>
        <taxon>Cyprinodontiformes</taxon>
        <taxon>Goodeidae</taxon>
        <taxon>Xenoophorus</taxon>
    </lineage>
</organism>
<comment type="caution">
    <text evidence="1">The sequence shown here is derived from an EMBL/GenBank/DDBJ whole genome shotgun (WGS) entry which is preliminary data.</text>
</comment>
<evidence type="ECO:0000313" key="2">
    <source>
        <dbReference type="Proteomes" id="UP001434883"/>
    </source>
</evidence>
<protein>
    <submittedName>
        <fullName evidence="1">Uncharacterized protein</fullName>
    </submittedName>
</protein>
<gene>
    <name evidence="1" type="ORF">XENOCAPTIV_018798</name>
</gene>
<accession>A0ABV0SG16</accession>
<name>A0ABV0SG16_9TELE</name>
<keyword evidence="2" id="KW-1185">Reference proteome</keyword>
<sequence>MVGYRPVCIVRGWERLVPTVRIDSPFVLFIIFVKIAIKCPEEPVINLNLLVNKPRMSSPQFLRVTIKQALWKFSPARSSVSTCLSTLQRPMRGCSPTAPKITGSLRGKDLTPPETLRPSPSLLSYTFYSVPKPINILTPHLSSSVSVQTSAGKLIKELFSLIWKSFQ</sequence>